<dbReference type="EC" id="2.1.1.63" evidence="8"/>
<dbReference type="Pfam" id="PF02870">
    <property type="entry name" value="Methyltransf_1N"/>
    <property type="match status" value="1"/>
</dbReference>
<keyword evidence="5 8" id="KW-0227">DNA damage</keyword>
<evidence type="ECO:0000256" key="8">
    <source>
        <dbReference type="HAMAP-Rule" id="MF_00772"/>
    </source>
</evidence>
<comment type="subcellular location">
    <subcellularLocation>
        <location evidence="8">Cytoplasm</location>
    </subcellularLocation>
</comment>
<dbReference type="Gene3D" id="1.10.10.10">
    <property type="entry name" value="Winged helix-like DNA-binding domain superfamily/Winged helix DNA-binding domain"/>
    <property type="match status" value="1"/>
</dbReference>
<comment type="catalytic activity">
    <reaction evidence="7 8">
        <text>a 6-O-methyl-2'-deoxyguanosine in DNA + L-cysteinyl-[protein] = S-methyl-L-cysteinyl-[protein] + a 2'-deoxyguanosine in DNA</text>
        <dbReference type="Rhea" id="RHEA:24000"/>
        <dbReference type="Rhea" id="RHEA-COMP:10131"/>
        <dbReference type="Rhea" id="RHEA-COMP:10132"/>
        <dbReference type="Rhea" id="RHEA-COMP:11367"/>
        <dbReference type="Rhea" id="RHEA-COMP:11368"/>
        <dbReference type="ChEBI" id="CHEBI:29950"/>
        <dbReference type="ChEBI" id="CHEBI:82612"/>
        <dbReference type="ChEBI" id="CHEBI:85445"/>
        <dbReference type="ChEBI" id="CHEBI:85448"/>
        <dbReference type="EC" id="2.1.1.63"/>
    </reaction>
</comment>
<comment type="catalytic activity">
    <reaction evidence="1 8">
        <text>a 4-O-methyl-thymidine in DNA + L-cysteinyl-[protein] = a thymidine in DNA + S-methyl-L-cysteinyl-[protein]</text>
        <dbReference type="Rhea" id="RHEA:53428"/>
        <dbReference type="Rhea" id="RHEA-COMP:10131"/>
        <dbReference type="Rhea" id="RHEA-COMP:10132"/>
        <dbReference type="Rhea" id="RHEA-COMP:13555"/>
        <dbReference type="Rhea" id="RHEA-COMP:13556"/>
        <dbReference type="ChEBI" id="CHEBI:29950"/>
        <dbReference type="ChEBI" id="CHEBI:82612"/>
        <dbReference type="ChEBI" id="CHEBI:137386"/>
        <dbReference type="ChEBI" id="CHEBI:137387"/>
        <dbReference type="EC" id="2.1.1.63"/>
    </reaction>
</comment>
<evidence type="ECO:0000259" key="10">
    <source>
        <dbReference type="Pfam" id="PF02870"/>
    </source>
</evidence>
<dbReference type="Gene3D" id="3.30.160.70">
    <property type="entry name" value="Methylated DNA-protein cysteine methyltransferase domain"/>
    <property type="match status" value="1"/>
</dbReference>
<comment type="caution">
    <text evidence="11">The sequence shown here is derived from an EMBL/GenBank/DDBJ whole genome shotgun (WGS) entry which is preliminary data.</text>
</comment>
<dbReference type="HAMAP" id="MF_00772">
    <property type="entry name" value="OGT"/>
    <property type="match status" value="1"/>
</dbReference>
<dbReference type="Proteomes" id="UP000622405">
    <property type="component" value="Unassembled WGS sequence"/>
</dbReference>
<protein>
    <recommendedName>
        <fullName evidence="8">Methylated-DNA--protein-cysteine methyltransferase</fullName>
        <ecNumber evidence="8">2.1.1.63</ecNumber>
    </recommendedName>
    <alternativeName>
        <fullName evidence="8">6-O-methylguanine-DNA methyltransferase</fullName>
        <shortName evidence="8">MGMT</shortName>
    </alternativeName>
    <alternativeName>
        <fullName evidence="8">O-6-methylguanine-DNA-alkyltransferase</fullName>
    </alternativeName>
</protein>
<dbReference type="RefSeq" id="WP_186893410.1">
    <property type="nucleotide sequence ID" value="NZ_WJBE01000002.1"/>
</dbReference>
<dbReference type="InterPro" id="IPR008332">
    <property type="entry name" value="MethylG_MeTrfase_N"/>
</dbReference>
<evidence type="ECO:0000313" key="11">
    <source>
        <dbReference type="EMBL" id="MBC3898660.1"/>
    </source>
</evidence>
<evidence type="ECO:0000256" key="1">
    <source>
        <dbReference type="ARBA" id="ARBA00001286"/>
    </source>
</evidence>
<feature type="active site" description="Nucleophile; methyl group acceptor" evidence="8">
    <location>
        <position position="123"/>
    </location>
</feature>
<dbReference type="InterPro" id="IPR023546">
    <property type="entry name" value="MGMT"/>
</dbReference>
<evidence type="ECO:0000259" key="9">
    <source>
        <dbReference type="Pfam" id="PF01035"/>
    </source>
</evidence>
<feature type="domain" description="Methylguanine DNA methyltransferase ribonuclease-like" evidence="10">
    <location>
        <begin position="7"/>
        <end position="67"/>
    </location>
</feature>
<keyword evidence="4 8" id="KW-0808">Transferase</keyword>
<comment type="similarity">
    <text evidence="8">Belongs to the MGMT family.</text>
</comment>
<dbReference type="InterPro" id="IPR001497">
    <property type="entry name" value="MethylDNA_cys_MeTrfase_AS"/>
</dbReference>
<keyword evidence="2 8" id="KW-0963">Cytoplasm</keyword>
<organism evidence="11 12">
    <name type="scientific">Acetobacterium malicum</name>
    <dbReference type="NCBI Taxonomy" id="52692"/>
    <lineage>
        <taxon>Bacteria</taxon>
        <taxon>Bacillati</taxon>
        <taxon>Bacillota</taxon>
        <taxon>Clostridia</taxon>
        <taxon>Eubacteriales</taxon>
        <taxon>Eubacteriaceae</taxon>
        <taxon>Acetobacterium</taxon>
    </lineage>
</organism>
<dbReference type="PROSITE" id="PS00374">
    <property type="entry name" value="MGMT"/>
    <property type="match status" value="1"/>
</dbReference>
<evidence type="ECO:0000256" key="2">
    <source>
        <dbReference type="ARBA" id="ARBA00022490"/>
    </source>
</evidence>
<dbReference type="InterPro" id="IPR036388">
    <property type="entry name" value="WH-like_DNA-bd_sf"/>
</dbReference>
<dbReference type="GO" id="GO:0003908">
    <property type="term" value="F:methylated-DNA-[protein]-cysteine S-methyltransferase activity"/>
    <property type="evidence" value="ECO:0007669"/>
    <property type="project" value="UniProtKB-EC"/>
</dbReference>
<evidence type="ECO:0000256" key="4">
    <source>
        <dbReference type="ARBA" id="ARBA00022679"/>
    </source>
</evidence>
<dbReference type="InterPro" id="IPR014048">
    <property type="entry name" value="MethylDNA_cys_MeTrfase_DNA-bd"/>
</dbReference>
<evidence type="ECO:0000256" key="7">
    <source>
        <dbReference type="ARBA" id="ARBA00049348"/>
    </source>
</evidence>
<keyword evidence="12" id="KW-1185">Reference proteome</keyword>
<dbReference type="InterPro" id="IPR036217">
    <property type="entry name" value="MethylDNA_cys_MeTrfase_DNAb"/>
</dbReference>
<keyword evidence="3 8" id="KW-0489">Methyltransferase</keyword>
<dbReference type="NCBIfam" id="TIGR00589">
    <property type="entry name" value="ogt"/>
    <property type="match status" value="1"/>
</dbReference>
<dbReference type="InterPro" id="IPR036631">
    <property type="entry name" value="MGMT_N_sf"/>
</dbReference>
<feature type="domain" description="Methylated-DNA-[protein]-cysteine S-methyltransferase DNA binding" evidence="9">
    <location>
        <begin position="72"/>
        <end position="151"/>
    </location>
</feature>
<evidence type="ECO:0000256" key="3">
    <source>
        <dbReference type="ARBA" id="ARBA00022603"/>
    </source>
</evidence>
<name>A0ABR6YU78_9FIRM</name>
<sequence length="153" mass="16865">MENGFIYQTPLGKIVLTENGSAITRLIFSERLPEEVNCVETPLLKKAVQELREYFAGTRQSFDLPLQPEGTDFQQKVWKALQEIPYGAVCSYKDIARAIGNEKACRAVGGANNKNPISIIIPCHRVIGANGSLVGYGGGLELKRKLLELEKSD</sequence>
<comment type="function">
    <text evidence="8">Involved in the cellular defense against the biological effects of O6-methylguanine (O6-MeG) and O4-methylthymine (O4-MeT) in DNA. Repairs the methylated nucleobase in DNA by stoichiometrically transferring the methyl group to a cysteine residue in the enzyme. This is a suicide reaction: the enzyme is irreversibly inactivated.</text>
</comment>
<dbReference type="CDD" id="cd06445">
    <property type="entry name" value="ATase"/>
    <property type="match status" value="1"/>
</dbReference>
<evidence type="ECO:0000313" key="12">
    <source>
        <dbReference type="Proteomes" id="UP000622405"/>
    </source>
</evidence>
<gene>
    <name evidence="11" type="ORF">GH811_03410</name>
</gene>
<dbReference type="SUPFAM" id="SSF53155">
    <property type="entry name" value="Methylated DNA-protein cysteine methyltransferase domain"/>
    <property type="match status" value="1"/>
</dbReference>
<dbReference type="Pfam" id="PF01035">
    <property type="entry name" value="DNA_binding_1"/>
    <property type="match status" value="1"/>
</dbReference>
<comment type="miscellaneous">
    <text evidence="8">This enzyme catalyzes only one turnover and therefore is not strictly catalytic. According to one definition, an enzyme is a biocatalyst that acts repeatedly and over many reaction cycles.</text>
</comment>
<dbReference type="EMBL" id="WJBE01000002">
    <property type="protein sequence ID" value="MBC3898660.1"/>
    <property type="molecule type" value="Genomic_DNA"/>
</dbReference>
<proteinExistence type="inferred from homology"/>
<dbReference type="GO" id="GO:0032259">
    <property type="term" value="P:methylation"/>
    <property type="evidence" value="ECO:0007669"/>
    <property type="project" value="UniProtKB-KW"/>
</dbReference>
<dbReference type="PANTHER" id="PTHR10815:SF5">
    <property type="entry name" value="METHYLATED-DNA--PROTEIN-CYSTEINE METHYLTRANSFERASE"/>
    <property type="match status" value="1"/>
</dbReference>
<accession>A0ABR6YU78</accession>
<reference evidence="11 12" key="1">
    <citation type="journal article" date="2020" name="mSystems">
        <title>Defining Genomic and Predicted Metabolic Features of the Acetobacterium Genus.</title>
        <authorList>
            <person name="Ross D.E."/>
            <person name="Marshall C.W."/>
            <person name="Gulliver D."/>
            <person name="May H.D."/>
            <person name="Norman R.S."/>
        </authorList>
    </citation>
    <scope>NUCLEOTIDE SEQUENCE [LARGE SCALE GENOMIC DNA]</scope>
    <source>
        <strain evidence="11 12">DSM 4132</strain>
    </source>
</reference>
<keyword evidence="6 8" id="KW-0234">DNA repair</keyword>
<dbReference type="SUPFAM" id="SSF46767">
    <property type="entry name" value="Methylated DNA-protein cysteine methyltransferase, C-terminal domain"/>
    <property type="match status" value="1"/>
</dbReference>
<evidence type="ECO:0000256" key="6">
    <source>
        <dbReference type="ARBA" id="ARBA00023204"/>
    </source>
</evidence>
<evidence type="ECO:0000256" key="5">
    <source>
        <dbReference type="ARBA" id="ARBA00022763"/>
    </source>
</evidence>
<dbReference type="PANTHER" id="PTHR10815">
    <property type="entry name" value="METHYLATED-DNA--PROTEIN-CYSTEINE METHYLTRANSFERASE"/>
    <property type="match status" value="1"/>
</dbReference>